<proteinExistence type="predicted"/>
<accession>A0ABR4UJ62</accession>
<reference evidence="1 2" key="1">
    <citation type="submission" date="2014-07" db="EMBL/GenBank/DDBJ databases">
        <title>Genome of Chryseobacterium vrystaatense LMG 22846.</title>
        <authorList>
            <person name="Pipes S.E."/>
            <person name="Stropko S.J."/>
            <person name="Newman J.D."/>
        </authorList>
    </citation>
    <scope>NUCLEOTIDE SEQUENCE [LARGE SCALE GENOMIC DNA]</scope>
    <source>
        <strain evidence="1 2">LMG 22846</strain>
    </source>
</reference>
<organism evidence="1 2">
    <name type="scientific">Chryseobacterium vrystaatense</name>
    <dbReference type="NCBI Taxonomy" id="307480"/>
    <lineage>
        <taxon>Bacteria</taxon>
        <taxon>Pseudomonadati</taxon>
        <taxon>Bacteroidota</taxon>
        <taxon>Flavobacteriia</taxon>
        <taxon>Flavobacteriales</taxon>
        <taxon>Weeksellaceae</taxon>
        <taxon>Chryseobacterium group</taxon>
        <taxon>Chryseobacterium</taxon>
    </lineage>
</organism>
<name>A0ABR4UJ62_9FLAO</name>
<dbReference type="Proteomes" id="UP000028719">
    <property type="component" value="Unassembled WGS sequence"/>
</dbReference>
<comment type="caution">
    <text evidence="1">The sequence shown here is derived from an EMBL/GenBank/DDBJ whole genome shotgun (WGS) entry which is preliminary data.</text>
</comment>
<evidence type="ECO:0000313" key="1">
    <source>
        <dbReference type="EMBL" id="KFF24773.1"/>
    </source>
</evidence>
<dbReference type="EMBL" id="JPRI01000007">
    <property type="protein sequence ID" value="KFF24773.1"/>
    <property type="molecule type" value="Genomic_DNA"/>
</dbReference>
<sequence length="89" mass="10366">MYIAVLKIIVMTIEFTKEQWLPLSDKFQIFHQFQQPFDGKPIIQVYFYPDKSQNPFAVLTDISQVSYSDLGNTLNLLSTNPFDGYIVVR</sequence>
<keyword evidence="2" id="KW-1185">Reference proteome</keyword>
<evidence type="ECO:0000313" key="2">
    <source>
        <dbReference type="Proteomes" id="UP000028719"/>
    </source>
</evidence>
<gene>
    <name evidence="1" type="ORF">IW16_17715</name>
</gene>
<protein>
    <submittedName>
        <fullName evidence="1">Uncharacterized protein</fullName>
    </submittedName>
</protein>